<dbReference type="EMBL" id="MFYX01000126">
    <property type="protein sequence ID" value="OGK01419.1"/>
    <property type="molecule type" value="Genomic_DNA"/>
</dbReference>
<sequence>MEINSLLNALNTGYVNSGIATKVASKANEVYTSEAQALINSIPKIPPSSPNQGQNVDFYA</sequence>
<protein>
    <recommendedName>
        <fullName evidence="3">Motility protein</fullName>
    </recommendedName>
</protein>
<evidence type="ECO:0008006" key="3">
    <source>
        <dbReference type="Google" id="ProtNLM"/>
    </source>
</evidence>
<evidence type="ECO:0000313" key="2">
    <source>
        <dbReference type="Proteomes" id="UP000179243"/>
    </source>
</evidence>
<name>A0A1F7F442_UNCRA</name>
<gene>
    <name evidence="1" type="ORF">A2519_15025</name>
</gene>
<comment type="caution">
    <text evidence="1">The sequence shown here is derived from an EMBL/GenBank/DDBJ whole genome shotgun (WGS) entry which is preliminary data.</text>
</comment>
<proteinExistence type="predicted"/>
<dbReference type="AlphaFoldDB" id="A0A1F7F442"/>
<dbReference type="Proteomes" id="UP000179243">
    <property type="component" value="Unassembled WGS sequence"/>
</dbReference>
<organism evidence="1 2">
    <name type="scientific">Candidatus Raymondbacteria bacterium RIFOXYD12_FULL_49_13</name>
    <dbReference type="NCBI Taxonomy" id="1817890"/>
    <lineage>
        <taxon>Bacteria</taxon>
        <taxon>Raymondiibacteriota</taxon>
    </lineage>
</organism>
<accession>A0A1F7F442</accession>
<reference evidence="1 2" key="1">
    <citation type="journal article" date="2016" name="Nat. Commun.">
        <title>Thousands of microbial genomes shed light on interconnected biogeochemical processes in an aquifer system.</title>
        <authorList>
            <person name="Anantharaman K."/>
            <person name="Brown C.T."/>
            <person name="Hug L.A."/>
            <person name="Sharon I."/>
            <person name="Castelle C.J."/>
            <person name="Probst A.J."/>
            <person name="Thomas B.C."/>
            <person name="Singh A."/>
            <person name="Wilkins M.J."/>
            <person name="Karaoz U."/>
            <person name="Brodie E.L."/>
            <person name="Williams K.H."/>
            <person name="Hubbard S.S."/>
            <person name="Banfield J.F."/>
        </authorList>
    </citation>
    <scope>NUCLEOTIDE SEQUENCE [LARGE SCALE GENOMIC DNA]</scope>
</reference>
<evidence type="ECO:0000313" key="1">
    <source>
        <dbReference type="EMBL" id="OGK01419.1"/>
    </source>
</evidence>